<dbReference type="PANTHER" id="PTHR13544:SF0">
    <property type="entry name" value="THIOREDOXIN REDUCTASE-LIKE SELENOPROTEIN T"/>
    <property type="match status" value="1"/>
</dbReference>
<dbReference type="Proteomes" id="UP000323000">
    <property type="component" value="Chromosome 7"/>
</dbReference>
<dbReference type="InterPro" id="IPR011893">
    <property type="entry name" value="Selenoprotein_Rdx-typ"/>
</dbReference>
<evidence type="ECO:0008006" key="5">
    <source>
        <dbReference type="Google" id="ProtNLM"/>
    </source>
</evidence>
<dbReference type="GO" id="GO:0004791">
    <property type="term" value="F:thioredoxin-disulfide reductase (NADPH) activity"/>
    <property type="evidence" value="ECO:0007669"/>
    <property type="project" value="TreeGrafter"/>
</dbReference>
<gene>
    <name evidence="3" type="ORF">EZV62_016645</name>
</gene>
<evidence type="ECO:0000313" key="4">
    <source>
        <dbReference type="Proteomes" id="UP000323000"/>
    </source>
</evidence>
<dbReference type="SUPFAM" id="SSF52833">
    <property type="entry name" value="Thioredoxin-like"/>
    <property type="match status" value="1"/>
</dbReference>
<proteinExistence type="predicted"/>
<keyword evidence="1" id="KW-0732">Signal</keyword>
<dbReference type="PANTHER" id="PTHR13544">
    <property type="entry name" value="SELENOPROTEIN T"/>
    <property type="match status" value="1"/>
</dbReference>
<evidence type="ECO:0000313" key="3">
    <source>
        <dbReference type="EMBL" id="TXG58816.1"/>
    </source>
</evidence>
<dbReference type="EMBL" id="VAHF01000007">
    <property type="protein sequence ID" value="TXG58816.1"/>
    <property type="molecule type" value="Genomic_DNA"/>
</dbReference>
<reference evidence="4" key="1">
    <citation type="journal article" date="2019" name="Gigascience">
        <title>De novo genome assembly of the endangered Acer yangbiense, a plant species with extremely small populations endemic to Yunnan Province, China.</title>
        <authorList>
            <person name="Yang J."/>
            <person name="Wariss H.M."/>
            <person name="Tao L."/>
            <person name="Zhang R."/>
            <person name="Yun Q."/>
            <person name="Hollingsworth P."/>
            <person name="Dao Z."/>
            <person name="Luo G."/>
            <person name="Guo H."/>
            <person name="Ma Y."/>
            <person name="Sun W."/>
        </authorList>
    </citation>
    <scope>NUCLEOTIDE SEQUENCE [LARGE SCALE GENOMIC DNA]</scope>
    <source>
        <strain evidence="4">cv. Malutang</strain>
    </source>
</reference>
<dbReference type="InterPro" id="IPR019389">
    <property type="entry name" value="Selenoprotein_T"/>
</dbReference>
<dbReference type="AlphaFoldDB" id="A0A5C7HR94"/>
<dbReference type="Pfam" id="PF10262">
    <property type="entry name" value="Rdx"/>
    <property type="match status" value="1"/>
</dbReference>
<keyword evidence="4" id="KW-1185">Reference proteome</keyword>
<dbReference type="NCBIfam" id="TIGR02174">
    <property type="entry name" value="CXXU_selWTH"/>
    <property type="match status" value="1"/>
</dbReference>
<evidence type="ECO:0000256" key="2">
    <source>
        <dbReference type="ARBA" id="ARBA00023284"/>
    </source>
</evidence>
<protein>
    <recommendedName>
        <fullName evidence="5">SelT-like protein</fullName>
    </recommendedName>
</protein>
<evidence type="ECO:0000256" key="1">
    <source>
        <dbReference type="ARBA" id="ARBA00022729"/>
    </source>
</evidence>
<dbReference type="Gene3D" id="3.40.30.10">
    <property type="entry name" value="Glutaredoxin"/>
    <property type="match status" value="1"/>
</dbReference>
<sequence>MKRFFFSRGNAVTMKNMLEAAFPGINVILANHPPSAPKHLLGKVVPIVQVGIIGIVVAGEQIFPRLGIVTPPSWYYSLSVNKFRSIAGTWLLGNFIQSYLQSSGAFEVYCNGKLVFSKLMEQRFPNEIELRDLVSKRLTNFRVVSGIGEGFWS</sequence>
<dbReference type="GO" id="GO:0045454">
    <property type="term" value="P:cell redox homeostasis"/>
    <property type="evidence" value="ECO:0007669"/>
    <property type="project" value="TreeGrafter"/>
</dbReference>
<accession>A0A5C7HR94</accession>
<dbReference type="GO" id="GO:0005789">
    <property type="term" value="C:endoplasmic reticulum membrane"/>
    <property type="evidence" value="ECO:0007669"/>
    <property type="project" value="TreeGrafter"/>
</dbReference>
<name>A0A5C7HR94_9ROSI</name>
<dbReference type="InterPro" id="IPR036249">
    <property type="entry name" value="Thioredoxin-like_sf"/>
</dbReference>
<keyword evidence="2" id="KW-0676">Redox-active center</keyword>
<comment type="caution">
    <text evidence="3">The sequence shown here is derived from an EMBL/GenBank/DDBJ whole genome shotgun (WGS) entry which is preliminary data.</text>
</comment>
<organism evidence="3 4">
    <name type="scientific">Acer yangbiense</name>
    <dbReference type="NCBI Taxonomy" id="1000413"/>
    <lineage>
        <taxon>Eukaryota</taxon>
        <taxon>Viridiplantae</taxon>
        <taxon>Streptophyta</taxon>
        <taxon>Embryophyta</taxon>
        <taxon>Tracheophyta</taxon>
        <taxon>Spermatophyta</taxon>
        <taxon>Magnoliopsida</taxon>
        <taxon>eudicotyledons</taxon>
        <taxon>Gunneridae</taxon>
        <taxon>Pentapetalae</taxon>
        <taxon>rosids</taxon>
        <taxon>malvids</taxon>
        <taxon>Sapindales</taxon>
        <taxon>Sapindaceae</taxon>
        <taxon>Hippocastanoideae</taxon>
        <taxon>Acereae</taxon>
        <taxon>Acer</taxon>
    </lineage>
</organism>
<dbReference type="OrthoDB" id="60822at2759"/>